<proteinExistence type="predicted"/>
<keyword evidence="3" id="KW-1185">Reference proteome</keyword>
<gene>
    <name evidence="2" type="ORF">HF325_003921</name>
</gene>
<reference evidence="2" key="1">
    <citation type="submission" date="2020-10" db="EMBL/GenBank/DDBJ databases">
        <title>The Whole-Genome Sequence of Metschnikowia persimmonesis, a Novel Endophytic Yeast Species Isolated from Medicinal Plant Diospyros kaki Thumb.</title>
        <authorList>
            <person name="Rahmat E."/>
            <person name="Kang Y."/>
        </authorList>
    </citation>
    <scope>NUCLEOTIDE SEQUENCE</scope>
    <source>
        <strain evidence="2">KIOM G15050</strain>
    </source>
</reference>
<comment type="caution">
    <text evidence="2">The sequence shown here is derived from an EMBL/GenBank/DDBJ whole genome shotgun (WGS) entry which is preliminary data.</text>
</comment>
<dbReference type="AlphaFoldDB" id="A0A8H7GQS7"/>
<evidence type="ECO:0000313" key="3">
    <source>
        <dbReference type="Proteomes" id="UP000649328"/>
    </source>
</evidence>
<feature type="region of interest" description="Disordered" evidence="1">
    <location>
        <begin position="1"/>
        <end position="22"/>
    </location>
</feature>
<accession>A0A8H7GQS7</accession>
<dbReference type="EMBL" id="JACBPP010000005">
    <property type="protein sequence ID" value="KAF8001420.1"/>
    <property type="molecule type" value="Genomic_DNA"/>
</dbReference>
<name>A0A8H7GQS7_9ASCO</name>
<sequence>MSTRVPLAKAHPAKQPDSMKVSAKKTSAIKAVLAVLEPLHPVSPVRAKKKKGRLGRKAECAIM</sequence>
<evidence type="ECO:0000256" key="1">
    <source>
        <dbReference type="SAM" id="MobiDB-lite"/>
    </source>
</evidence>
<protein>
    <submittedName>
        <fullName evidence="2">Uncharacterized protein</fullName>
    </submittedName>
</protein>
<dbReference type="Proteomes" id="UP000649328">
    <property type="component" value="Unassembled WGS sequence"/>
</dbReference>
<evidence type="ECO:0000313" key="2">
    <source>
        <dbReference type="EMBL" id="KAF8001420.1"/>
    </source>
</evidence>
<organism evidence="2 3">
    <name type="scientific">Metschnikowia pulcherrima</name>
    <dbReference type="NCBI Taxonomy" id="27326"/>
    <lineage>
        <taxon>Eukaryota</taxon>
        <taxon>Fungi</taxon>
        <taxon>Dikarya</taxon>
        <taxon>Ascomycota</taxon>
        <taxon>Saccharomycotina</taxon>
        <taxon>Pichiomycetes</taxon>
        <taxon>Metschnikowiaceae</taxon>
        <taxon>Metschnikowia</taxon>
    </lineage>
</organism>